<feature type="region of interest" description="Disordered" evidence="2">
    <location>
        <begin position="457"/>
        <end position="486"/>
    </location>
</feature>
<dbReference type="AlphaFoldDB" id="A0A843U4B7"/>
<protein>
    <recommendedName>
        <fullName evidence="3">CCHC-type domain-containing protein</fullName>
    </recommendedName>
</protein>
<feature type="compositionally biased region" description="Basic residues" evidence="2">
    <location>
        <begin position="457"/>
        <end position="471"/>
    </location>
</feature>
<dbReference type="GO" id="GO:0003676">
    <property type="term" value="F:nucleic acid binding"/>
    <property type="evidence" value="ECO:0007669"/>
    <property type="project" value="InterPro"/>
</dbReference>
<name>A0A843U4B7_COLES</name>
<accession>A0A843U4B7</accession>
<organism evidence="4 5">
    <name type="scientific">Colocasia esculenta</name>
    <name type="common">Wild taro</name>
    <name type="synonym">Arum esculentum</name>
    <dbReference type="NCBI Taxonomy" id="4460"/>
    <lineage>
        <taxon>Eukaryota</taxon>
        <taxon>Viridiplantae</taxon>
        <taxon>Streptophyta</taxon>
        <taxon>Embryophyta</taxon>
        <taxon>Tracheophyta</taxon>
        <taxon>Spermatophyta</taxon>
        <taxon>Magnoliopsida</taxon>
        <taxon>Liliopsida</taxon>
        <taxon>Araceae</taxon>
        <taxon>Aroideae</taxon>
        <taxon>Colocasieae</taxon>
        <taxon>Colocasia</taxon>
    </lineage>
</organism>
<dbReference type="InterPro" id="IPR036691">
    <property type="entry name" value="Endo/exonu/phosph_ase_sf"/>
</dbReference>
<keyword evidence="1" id="KW-0863">Zinc-finger</keyword>
<feature type="compositionally biased region" description="Basic and acidic residues" evidence="2">
    <location>
        <begin position="472"/>
        <end position="486"/>
    </location>
</feature>
<dbReference type="Gene3D" id="3.60.10.10">
    <property type="entry name" value="Endonuclease/exonuclease/phosphatase"/>
    <property type="match status" value="1"/>
</dbReference>
<dbReference type="SUPFAM" id="SSF56219">
    <property type="entry name" value="DNase I-like"/>
    <property type="match status" value="1"/>
</dbReference>
<proteinExistence type="predicted"/>
<evidence type="ECO:0000256" key="1">
    <source>
        <dbReference type="PROSITE-ProRule" id="PRU00047"/>
    </source>
</evidence>
<keyword evidence="5" id="KW-1185">Reference proteome</keyword>
<feature type="domain" description="CCHC-type" evidence="3">
    <location>
        <begin position="489"/>
        <end position="504"/>
    </location>
</feature>
<dbReference type="SUPFAM" id="SSF57756">
    <property type="entry name" value="Retrovirus zinc finger-like domains"/>
    <property type="match status" value="1"/>
</dbReference>
<dbReference type="InterPro" id="IPR001878">
    <property type="entry name" value="Znf_CCHC"/>
</dbReference>
<evidence type="ECO:0000256" key="2">
    <source>
        <dbReference type="SAM" id="MobiDB-lite"/>
    </source>
</evidence>
<dbReference type="InterPro" id="IPR036875">
    <property type="entry name" value="Znf_CCHC_sf"/>
</dbReference>
<evidence type="ECO:0000313" key="4">
    <source>
        <dbReference type="EMBL" id="MQL78458.1"/>
    </source>
</evidence>
<dbReference type="OrthoDB" id="688652at2759"/>
<evidence type="ECO:0000313" key="5">
    <source>
        <dbReference type="Proteomes" id="UP000652761"/>
    </source>
</evidence>
<dbReference type="EMBL" id="NMUH01000401">
    <property type="protein sequence ID" value="MQL78458.1"/>
    <property type="molecule type" value="Genomic_DNA"/>
</dbReference>
<dbReference type="GO" id="GO:0008270">
    <property type="term" value="F:zinc ion binding"/>
    <property type="evidence" value="ECO:0007669"/>
    <property type="project" value="UniProtKB-KW"/>
</dbReference>
<keyword evidence="1" id="KW-0862">Zinc</keyword>
<dbReference type="PANTHER" id="PTHR33710:SF13">
    <property type="entry name" value="ENDONUCLEASE_EXONUCLEASE_PHOSPHATASE FAMILY PROTEIN"/>
    <property type="match status" value="1"/>
</dbReference>
<dbReference type="PANTHER" id="PTHR33710">
    <property type="entry name" value="BNAC02G09200D PROTEIN"/>
    <property type="match status" value="1"/>
</dbReference>
<reference evidence="4" key="1">
    <citation type="submission" date="2017-07" db="EMBL/GenBank/DDBJ databases">
        <title>Taro Niue Genome Assembly and Annotation.</title>
        <authorList>
            <person name="Atibalentja N."/>
            <person name="Keating K."/>
            <person name="Fields C.J."/>
        </authorList>
    </citation>
    <scope>NUCLEOTIDE SEQUENCE</scope>
    <source>
        <strain evidence="4">Niue_2</strain>
        <tissue evidence="4">Leaf</tissue>
    </source>
</reference>
<comment type="caution">
    <text evidence="4">The sequence shown here is derived from an EMBL/GenBank/DDBJ whole genome shotgun (WGS) entry which is preliminary data.</text>
</comment>
<dbReference type="Proteomes" id="UP000652761">
    <property type="component" value="Unassembled WGS sequence"/>
</dbReference>
<sequence>MPNSTIRNKDGAHEKVGAKTQSKAKAAGCSFGNVDVPWIVGGDFNYVSQPSKKMGGSSANLQAMLDFNAFISGASLTNAGYIGSNFTWSNNCIRQAAVKARLDRFLLNSNCDSMYIGLKVRHLPKGPSDHAPLMVTFSSSPPVPARFTFLSMWITHGSFKDTVKAAWEESLKAVRGVLRSWNKDTFGNINDNLLRHEEEDRALQEAFDADPMPDNRSAMGAANANIRKAVNCVELFWAQKARMQWLDNGDKNTAFYHAVVQVKNLWNIRHGSSFWASYARRRYHTGSNNNFPGMSTKIRLEADTIVQNNTRWVHGKGNNIDILRDIWVGDKPLSDLLQATYEGGSVSLQEVISDASHPIRSLLPSGILHGLVLNDEEDKCVWGASQDGSFSSKCSYNLEFLVAGELWNDHKKVIFFLYSSATTCATCPLGVEQREADGAIKKDELVLYVGETNKKRKAKKTLKKGNGKGKKSGKEKVAKKEPAKDKGQCFHCGKNGNWKRNCKEYLTEKTKQKLRGS</sequence>
<keyword evidence="1" id="KW-0479">Metal-binding</keyword>
<evidence type="ECO:0000259" key="3">
    <source>
        <dbReference type="PROSITE" id="PS50158"/>
    </source>
</evidence>
<dbReference type="PROSITE" id="PS50158">
    <property type="entry name" value="ZF_CCHC"/>
    <property type="match status" value="1"/>
</dbReference>
<gene>
    <name evidence="4" type="ORF">Taro_010893</name>
</gene>